<gene>
    <name evidence="4" type="ORF">bsdcttw_25790</name>
</gene>
<feature type="domain" description="Isochorismatase-like" evidence="3">
    <location>
        <begin position="4"/>
        <end position="143"/>
    </location>
</feature>
<reference evidence="4 5" key="2">
    <citation type="submission" date="2020-08" db="EMBL/GenBank/DDBJ databases">
        <authorList>
            <person name="Ueki A."/>
            <person name="Tonouchi A."/>
        </authorList>
    </citation>
    <scope>NUCLEOTIDE SEQUENCE [LARGE SCALE GENOMIC DNA]</scope>
    <source>
        <strain evidence="4 5">CTTW</strain>
    </source>
</reference>
<keyword evidence="5" id="KW-1185">Reference proteome</keyword>
<reference evidence="4 5" key="1">
    <citation type="submission" date="2020-08" db="EMBL/GenBank/DDBJ databases">
        <title>Draft genome sequencing of an Anaerocolumna strain isolated from anoxic soil subjected to BSD treatment.</title>
        <authorList>
            <person name="Uek A."/>
            <person name="Tonouchi A."/>
        </authorList>
    </citation>
    <scope>NUCLEOTIDE SEQUENCE [LARGE SCALE GENOMIC DNA]</scope>
    <source>
        <strain evidence="4 5">CTTW</strain>
    </source>
</reference>
<dbReference type="InterPro" id="IPR000868">
    <property type="entry name" value="Isochorismatase-like_dom"/>
</dbReference>
<dbReference type="PANTHER" id="PTHR43540:SF14">
    <property type="entry name" value="ISOCHORISMATASE"/>
    <property type="match status" value="1"/>
</dbReference>
<evidence type="ECO:0000313" key="4">
    <source>
        <dbReference type="EMBL" id="BCJ99538.1"/>
    </source>
</evidence>
<dbReference type="KEGG" id="acht:bsdcttw_25790"/>
<comment type="similarity">
    <text evidence="1">Belongs to the isochorismatase family.</text>
</comment>
<dbReference type="Pfam" id="PF00857">
    <property type="entry name" value="Isochorismatase"/>
    <property type="match status" value="1"/>
</dbReference>
<evidence type="ECO:0000313" key="5">
    <source>
        <dbReference type="Proteomes" id="UP000515703"/>
    </source>
</evidence>
<dbReference type="PANTHER" id="PTHR43540">
    <property type="entry name" value="PEROXYUREIDOACRYLATE/UREIDOACRYLATE AMIDOHYDROLASE-RELATED"/>
    <property type="match status" value="1"/>
</dbReference>
<sequence length="174" mass="20339">MKDTVLLIVDVQNAIMEEHPYQEEILIENLQKLIAYSRNKGIEIIYVRHIDEQGTELEEGSEGFQIFHKITPLDTDKIFNKRFNSAFRKTGLKEYLDSKNIRKIILTGMQTEYCIDATLKSAFDLDYEVIIPEDTTSTVDNPYLTGKQLHEYFQYAIWNNRFAKVIPLEELLAK</sequence>
<dbReference type="EMBL" id="AP023368">
    <property type="protein sequence ID" value="BCJ99538.1"/>
    <property type="molecule type" value="Genomic_DNA"/>
</dbReference>
<organism evidence="4 5">
    <name type="scientific">Anaerocolumna chitinilytica</name>
    <dbReference type="NCBI Taxonomy" id="1727145"/>
    <lineage>
        <taxon>Bacteria</taxon>
        <taxon>Bacillati</taxon>
        <taxon>Bacillota</taxon>
        <taxon>Clostridia</taxon>
        <taxon>Lachnospirales</taxon>
        <taxon>Lachnospiraceae</taxon>
        <taxon>Anaerocolumna</taxon>
    </lineage>
</organism>
<dbReference type="SUPFAM" id="SSF52499">
    <property type="entry name" value="Isochorismatase-like hydrolases"/>
    <property type="match status" value="1"/>
</dbReference>
<dbReference type="GO" id="GO:0016787">
    <property type="term" value="F:hydrolase activity"/>
    <property type="evidence" value="ECO:0007669"/>
    <property type="project" value="UniProtKB-KW"/>
</dbReference>
<dbReference type="RefSeq" id="WP_185255299.1">
    <property type="nucleotide sequence ID" value="NZ_AP023368.1"/>
</dbReference>
<evidence type="ECO:0000256" key="2">
    <source>
        <dbReference type="ARBA" id="ARBA00022801"/>
    </source>
</evidence>
<keyword evidence="2" id="KW-0378">Hydrolase</keyword>
<dbReference type="InterPro" id="IPR050272">
    <property type="entry name" value="Isochorismatase-like_hydrls"/>
</dbReference>
<dbReference type="AlphaFoldDB" id="A0A7I8DM97"/>
<accession>A0A7I8DM97</accession>
<dbReference type="CDD" id="cd01014">
    <property type="entry name" value="nicotinamidase_related"/>
    <property type="match status" value="1"/>
</dbReference>
<dbReference type="InterPro" id="IPR036380">
    <property type="entry name" value="Isochorismatase-like_sf"/>
</dbReference>
<dbReference type="Proteomes" id="UP000515703">
    <property type="component" value="Chromosome"/>
</dbReference>
<dbReference type="Gene3D" id="3.40.50.850">
    <property type="entry name" value="Isochorismatase-like"/>
    <property type="match status" value="1"/>
</dbReference>
<protein>
    <submittedName>
        <fullName evidence="4">Amidase</fullName>
    </submittedName>
</protein>
<proteinExistence type="inferred from homology"/>
<evidence type="ECO:0000256" key="1">
    <source>
        <dbReference type="ARBA" id="ARBA00006336"/>
    </source>
</evidence>
<name>A0A7I8DM97_9FIRM</name>
<evidence type="ECO:0000259" key="3">
    <source>
        <dbReference type="Pfam" id="PF00857"/>
    </source>
</evidence>